<name>A0A6A6FQS5_9PEZI</name>
<accession>A0A6A6FQS5</accession>
<protein>
    <submittedName>
        <fullName evidence="1">Uncharacterized protein</fullName>
    </submittedName>
</protein>
<gene>
    <name evidence="1" type="ORF">CERZMDRAFT_94154</name>
</gene>
<evidence type="ECO:0000313" key="1">
    <source>
        <dbReference type="EMBL" id="KAF2215761.1"/>
    </source>
</evidence>
<proteinExistence type="predicted"/>
<dbReference type="EMBL" id="ML992665">
    <property type="protein sequence ID" value="KAF2215761.1"/>
    <property type="molecule type" value="Genomic_DNA"/>
</dbReference>
<sequence length="145" mass="16366">MAMRVTEAVRPVFPEWARTPEVVLKYPKNEAAAARTSDPEAFKNSKRQELRSEVLQDVWFGGDGASAPAISIRHQPKFERMARFPDICETANEKYVVGSLPSGYEDKSFVRREIKQAQSTGGQHTLAGMPLRKSIAFYINHQLEL</sequence>
<dbReference type="Proteomes" id="UP000799539">
    <property type="component" value="Unassembled WGS sequence"/>
</dbReference>
<keyword evidence="2" id="KW-1185">Reference proteome</keyword>
<organism evidence="1 2">
    <name type="scientific">Cercospora zeae-maydis SCOH1-5</name>
    <dbReference type="NCBI Taxonomy" id="717836"/>
    <lineage>
        <taxon>Eukaryota</taxon>
        <taxon>Fungi</taxon>
        <taxon>Dikarya</taxon>
        <taxon>Ascomycota</taxon>
        <taxon>Pezizomycotina</taxon>
        <taxon>Dothideomycetes</taxon>
        <taxon>Dothideomycetidae</taxon>
        <taxon>Mycosphaerellales</taxon>
        <taxon>Mycosphaerellaceae</taxon>
        <taxon>Cercospora</taxon>
    </lineage>
</organism>
<reference evidence="1" key="1">
    <citation type="journal article" date="2020" name="Stud. Mycol.">
        <title>101 Dothideomycetes genomes: a test case for predicting lifestyles and emergence of pathogens.</title>
        <authorList>
            <person name="Haridas S."/>
            <person name="Albert R."/>
            <person name="Binder M."/>
            <person name="Bloem J."/>
            <person name="Labutti K."/>
            <person name="Salamov A."/>
            <person name="Andreopoulos B."/>
            <person name="Baker S."/>
            <person name="Barry K."/>
            <person name="Bills G."/>
            <person name="Bluhm B."/>
            <person name="Cannon C."/>
            <person name="Castanera R."/>
            <person name="Culley D."/>
            <person name="Daum C."/>
            <person name="Ezra D."/>
            <person name="Gonzalez J."/>
            <person name="Henrissat B."/>
            <person name="Kuo A."/>
            <person name="Liang C."/>
            <person name="Lipzen A."/>
            <person name="Lutzoni F."/>
            <person name="Magnuson J."/>
            <person name="Mondo S."/>
            <person name="Nolan M."/>
            <person name="Ohm R."/>
            <person name="Pangilinan J."/>
            <person name="Park H.-J."/>
            <person name="Ramirez L."/>
            <person name="Alfaro M."/>
            <person name="Sun H."/>
            <person name="Tritt A."/>
            <person name="Yoshinaga Y."/>
            <person name="Zwiers L.-H."/>
            <person name="Turgeon B."/>
            <person name="Goodwin S."/>
            <person name="Spatafora J."/>
            <person name="Crous P."/>
            <person name="Grigoriev I."/>
        </authorList>
    </citation>
    <scope>NUCLEOTIDE SEQUENCE</scope>
    <source>
        <strain evidence="1">SCOH1-5</strain>
    </source>
</reference>
<evidence type="ECO:0000313" key="2">
    <source>
        <dbReference type="Proteomes" id="UP000799539"/>
    </source>
</evidence>
<dbReference type="AlphaFoldDB" id="A0A6A6FQS5"/>